<proteinExistence type="predicted"/>
<evidence type="ECO:0000313" key="1">
    <source>
        <dbReference type="EMBL" id="MDE5411912.1"/>
    </source>
</evidence>
<comment type="caution">
    <text evidence="1">The sequence shown here is derived from an EMBL/GenBank/DDBJ whole genome shotgun (WGS) entry which is preliminary data.</text>
</comment>
<dbReference type="EMBL" id="JAOTPO010000001">
    <property type="protein sequence ID" value="MDE5411912.1"/>
    <property type="molecule type" value="Genomic_DNA"/>
</dbReference>
<accession>A0ABT5VB47</accession>
<protein>
    <submittedName>
        <fullName evidence="1">Uncharacterized protein</fullName>
    </submittedName>
</protein>
<sequence length="308" mass="35709">MMKYILADAKREEGCEFNKKSYCIENNSISYVNDKMDKLKFTRINTSGFTLAAGHIMNDFNLINFKHKEAYKMRFKRLIEKGCTTIVTYPFVEGVDELKKKLRYARHQLINSPIDYVIGIQTNIDGLTPALVRKCRNEKVPIILVNITSIEDFYKVSWERIKEAMLTYQLLIIPNWTVTPLTRKVEEKLSDTWEVISNLHRIPSHQLFPCEHEPFSKVLSKKIGLYPKKSELIVGSDVDYIMFQRGAAERMDEDSVTLDEPAVVVLRGKVLKAGDLIYYKPGYGREVRIAVPRHFLPITEAFRDVIHL</sequence>
<organism evidence="1 2">
    <name type="scientific">Alkalihalobacterium chitinilyticum</name>
    <dbReference type="NCBI Taxonomy" id="2980103"/>
    <lineage>
        <taxon>Bacteria</taxon>
        <taxon>Bacillati</taxon>
        <taxon>Bacillota</taxon>
        <taxon>Bacilli</taxon>
        <taxon>Bacillales</taxon>
        <taxon>Bacillaceae</taxon>
        <taxon>Alkalihalobacterium</taxon>
    </lineage>
</organism>
<name>A0ABT5VB47_9BACI</name>
<reference evidence="1" key="1">
    <citation type="submission" date="2024-05" db="EMBL/GenBank/DDBJ databases">
        <title>Alkalihalobacillus sp. strain MEB203 novel alkaliphilic bacterium from Lonar Lake, India.</title>
        <authorList>
            <person name="Joshi A."/>
            <person name="Thite S."/>
            <person name="Mengade P."/>
        </authorList>
    </citation>
    <scope>NUCLEOTIDE SEQUENCE</scope>
    <source>
        <strain evidence="1">MEB 203</strain>
    </source>
</reference>
<dbReference type="Proteomes" id="UP001148125">
    <property type="component" value="Unassembled WGS sequence"/>
</dbReference>
<dbReference type="RefSeq" id="WP_275116543.1">
    <property type="nucleotide sequence ID" value="NZ_JAOTPO010000001.1"/>
</dbReference>
<gene>
    <name evidence="1" type="ORF">N7Z68_00765</name>
</gene>
<keyword evidence="2" id="KW-1185">Reference proteome</keyword>
<evidence type="ECO:0000313" key="2">
    <source>
        <dbReference type="Proteomes" id="UP001148125"/>
    </source>
</evidence>